<dbReference type="Gene3D" id="3.40.50.1820">
    <property type="entry name" value="alpha/beta hydrolase"/>
    <property type="match status" value="1"/>
</dbReference>
<keyword evidence="4" id="KW-1185">Reference proteome</keyword>
<dbReference type="PANTHER" id="PTHR48081">
    <property type="entry name" value="AB HYDROLASE SUPERFAMILY PROTEIN C4A8.06C"/>
    <property type="match status" value="1"/>
</dbReference>
<name>A0A4V2Y417_9ACTN</name>
<evidence type="ECO:0000313" key="3">
    <source>
        <dbReference type="EMBL" id="TDC78635.1"/>
    </source>
</evidence>
<dbReference type="OrthoDB" id="128186at2"/>
<dbReference type="Proteomes" id="UP000295345">
    <property type="component" value="Unassembled WGS sequence"/>
</dbReference>
<dbReference type="EMBL" id="SMKI01000029">
    <property type="protein sequence ID" value="TDC78635.1"/>
    <property type="molecule type" value="Genomic_DNA"/>
</dbReference>
<evidence type="ECO:0000259" key="2">
    <source>
        <dbReference type="Pfam" id="PF07859"/>
    </source>
</evidence>
<reference evidence="3 4" key="1">
    <citation type="submission" date="2019-03" db="EMBL/GenBank/DDBJ databases">
        <title>Draft genome sequences of novel Actinobacteria.</title>
        <authorList>
            <person name="Sahin N."/>
            <person name="Ay H."/>
            <person name="Saygin H."/>
        </authorList>
    </citation>
    <scope>NUCLEOTIDE SEQUENCE [LARGE SCALE GENOMIC DNA]</scope>
    <source>
        <strain evidence="3 4">DSM 41900</strain>
    </source>
</reference>
<dbReference type="GO" id="GO:0016787">
    <property type="term" value="F:hydrolase activity"/>
    <property type="evidence" value="ECO:0007669"/>
    <property type="project" value="UniProtKB-KW"/>
</dbReference>
<sequence length="323" mass="35279">MTTLSRPPSQILEPAAQELADATAAHPRIYEVPPDQGRGILAGLQSGEGVTKPAVDESWVTVPGGPTGSVRARIVRPRHATGPLPVMLYIHGAGWVFGDENTHDRLVRELAVGAECAAVFPVYDRSPEARYPTAVEQNHTVGRWIVEEGAKHGLDPSRIAVCGDSVGGNMAAVLALMATERGTVPLRAMVLFYPVTDADFETGSYREFAEGFYLTRDGMRWFWDQYLPNTAQRTEPYAAPLRASIDQLRGLPRTLVITDEADVLRDEGEAFAAKLREAGVDVTAVRVEGMVHDFLMLDSLRDCNATDAARRLAIDTLRTAFHD</sequence>
<gene>
    <name evidence="3" type="ORF">E1283_04580</name>
</gene>
<comment type="caution">
    <text evidence="3">The sequence shown here is derived from an EMBL/GenBank/DDBJ whole genome shotgun (WGS) entry which is preliminary data.</text>
</comment>
<dbReference type="AlphaFoldDB" id="A0A4V2Y417"/>
<keyword evidence="1 3" id="KW-0378">Hydrolase</keyword>
<accession>A0A4V2Y417</accession>
<organism evidence="3 4">
    <name type="scientific">Streptomyces hainanensis</name>
    <dbReference type="NCBI Taxonomy" id="402648"/>
    <lineage>
        <taxon>Bacteria</taxon>
        <taxon>Bacillati</taxon>
        <taxon>Actinomycetota</taxon>
        <taxon>Actinomycetes</taxon>
        <taxon>Kitasatosporales</taxon>
        <taxon>Streptomycetaceae</taxon>
        <taxon>Streptomyces</taxon>
    </lineage>
</organism>
<protein>
    <submittedName>
        <fullName evidence="3">Alpha/beta hydrolase</fullName>
    </submittedName>
</protein>
<dbReference type="InterPro" id="IPR013094">
    <property type="entry name" value="AB_hydrolase_3"/>
</dbReference>
<proteinExistence type="predicted"/>
<feature type="domain" description="Alpha/beta hydrolase fold-3" evidence="2">
    <location>
        <begin position="87"/>
        <end position="295"/>
    </location>
</feature>
<evidence type="ECO:0000256" key="1">
    <source>
        <dbReference type="ARBA" id="ARBA00022801"/>
    </source>
</evidence>
<dbReference type="InterPro" id="IPR050300">
    <property type="entry name" value="GDXG_lipolytic_enzyme"/>
</dbReference>
<dbReference type="RefSeq" id="WP_132816560.1">
    <property type="nucleotide sequence ID" value="NZ_SMKI01000029.1"/>
</dbReference>
<dbReference type="SUPFAM" id="SSF53474">
    <property type="entry name" value="alpha/beta-Hydrolases"/>
    <property type="match status" value="1"/>
</dbReference>
<dbReference type="InterPro" id="IPR029058">
    <property type="entry name" value="AB_hydrolase_fold"/>
</dbReference>
<dbReference type="PANTHER" id="PTHR48081:SF8">
    <property type="entry name" value="ALPHA_BETA HYDROLASE FOLD-3 DOMAIN-CONTAINING PROTEIN-RELATED"/>
    <property type="match status" value="1"/>
</dbReference>
<dbReference type="Pfam" id="PF07859">
    <property type="entry name" value="Abhydrolase_3"/>
    <property type="match status" value="1"/>
</dbReference>
<evidence type="ECO:0000313" key="4">
    <source>
        <dbReference type="Proteomes" id="UP000295345"/>
    </source>
</evidence>